<dbReference type="InterPro" id="IPR001279">
    <property type="entry name" value="Metallo-B-lactamas"/>
</dbReference>
<evidence type="ECO:0000259" key="1">
    <source>
        <dbReference type="SMART" id="SM00849"/>
    </source>
</evidence>
<name>A0ABV9XL38_9ACTN</name>
<dbReference type="PANTHER" id="PTHR42951:SF4">
    <property type="entry name" value="ACYL-COENZYME A THIOESTERASE MBLAC2"/>
    <property type="match status" value="1"/>
</dbReference>
<dbReference type="PANTHER" id="PTHR42951">
    <property type="entry name" value="METALLO-BETA-LACTAMASE DOMAIN-CONTAINING"/>
    <property type="match status" value="1"/>
</dbReference>
<dbReference type="RefSeq" id="WP_345691167.1">
    <property type="nucleotide sequence ID" value="NZ_BAABIT010000001.1"/>
</dbReference>
<accession>A0ABV9XL38</accession>
<dbReference type="InterPro" id="IPR036866">
    <property type="entry name" value="RibonucZ/Hydroxyglut_hydro"/>
</dbReference>
<organism evidence="2 3">
    <name type="scientific">Streptomyces coeruleoprunus</name>
    <dbReference type="NCBI Taxonomy" id="285563"/>
    <lineage>
        <taxon>Bacteria</taxon>
        <taxon>Bacillati</taxon>
        <taxon>Actinomycetota</taxon>
        <taxon>Actinomycetes</taxon>
        <taxon>Kitasatosporales</taxon>
        <taxon>Streptomycetaceae</taxon>
        <taxon>Streptomyces</taxon>
    </lineage>
</organism>
<protein>
    <submittedName>
        <fullName evidence="2">MBL fold metallo-hydrolase</fullName>
    </submittedName>
</protein>
<dbReference type="SUPFAM" id="SSF56281">
    <property type="entry name" value="Metallo-hydrolase/oxidoreductase"/>
    <property type="match status" value="1"/>
</dbReference>
<dbReference type="Proteomes" id="UP001595829">
    <property type="component" value="Unassembled WGS sequence"/>
</dbReference>
<gene>
    <name evidence="2" type="ORF">ACFPM3_22330</name>
</gene>
<feature type="domain" description="Metallo-beta-lactamase" evidence="1">
    <location>
        <begin position="24"/>
        <end position="202"/>
    </location>
</feature>
<dbReference type="InterPro" id="IPR050855">
    <property type="entry name" value="NDM-1-like"/>
</dbReference>
<dbReference type="EMBL" id="JBHSJD010000017">
    <property type="protein sequence ID" value="MFC5024865.1"/>
    <property type="molecule type" value="Genomic_DNA"/>
</dbReference>
<reference evidence="3" key="1">
    <citation type="journal article" date="2019" name="Int. J. Syst. Evol. Microbiol.">
        <title>The Global Catalogue of Microorganisms (GCM) 10K type strain sequencing project: providing services to taxonomists for standard genome sequencing and annotation.</title>
        <authorList>
            <consortium name="The Broad Institute Genomics Platform"/>
            <consortium name="The Broad Institute Genome Sequencing Center for Infectious Disease"/>
            <person name="Wu L."/>
            <person name="Ma J."/>
        </authorList>
    </citation>
    <scope>NUCLEOTIDE SEQUENCE [LARGE SCALE GENOMIC DNA]</scope>
    <source>
        <strain evidence="3">CGMCC 4.1648</strain>
    </source>
</reference>
<dbReference type="SMART" id="SM00849">
    <property type="entry name" value="Lactamase_B"/>
    <property type="match status" value="1"/>
</dbReference>
<keyword evidence="3" id="KW-1185">Reference proteome</keyword>
<dbReference type="CDD" id="cd16282">
    <property type="entry name" value="metallo-hydrolase-like_MBL-fold"/>
    <property type="match status" value="1"/>
</dbReference>
<comment type="caution">
    <text evidence="2">The sequence shown here is derived from an EMBL/GenBank/DDBJ whole genome shotgun (WGS) entry which is preliminary data.</text>
</comment>
<sequence>MKPFLQEIADGVHAYVQPDGGWCLNNAGLLTSDGEAALVDTAATESRARALREAALRVGPPPRVIVNTHSHGDHTFGNCVFPEAVVVGHAGTRTEMEQVGLHLTTLWPEVCWGHIEVAPPTLTYETEVMLHVGTVRAEVRNMGTAHTVNDSVVWLPGERVLFTGDLVMSGVTPFFPMGSLSGSLTAIRSLRDLAPRTVVTGHGPVAGPEVLDEAEAYLLWVDDVARAGHADGLTPLELATKTDVTPWRHLLDPERLVPNLHRAYAELDGAAPGSPIDMTALFHEMVTYRGSAPVCRA</sequence>
<evidence type="ECO:0000313" key="3">
    <source>
        <dbReference type="Proteomes" id="UP001595829"/>
    </source>
</evidence>
<dbReference type="Gene3D" id="3.60.15.10">
    <property type="entry name" value="Ribonuclease Z/Hydroxyacylglutathione hydrolase-like"/>
    <property type="match status" value="1"/>
</dbReference>
<dbReference type="Pfam" id="PF00753">
    <property type="entry name" value="Lactamase_B"/>
    <property type="match status" value="1"/>
</dbReference>
<evidence type="ECO:0000313" key="2">
    <source>
        <dbReference type="EMBL" id="MFC5024865.1"/>
    </source>
</evidence>
<proteinExistence type="predicted"/>